<feature type="transmembrane region" description="Helical" evidence="5">
    <location>
        <begin position="334"/>
        <end position="356"/>
    </location>
</feature>
<keyword evidence="4 5" id="KW-0472">Membrane</keyword>
<reference evidence="7 8" key="1">
    <citation type="journal article" date="2021" name="Syst. Appl. Microbiol.">
        <title>Persephonella atlantica sp. nov.: How to adapt to physico-chemical gradients in high temperature hydrothermal habitats.</title>
        <authorList>
            <person name="Francois D.X."/>
            <person name="Godfroy A."/>
            <person name="Mathien C."/>
            <person name="Aube J."/>
            <person name="Cathalot C."/>
            <person name="Lesongeur F."/>
            <person name="L'Haridon S."/>
            <person name="Philippon X."/>
            <person name="Roussel E.G."/>
        </authorList>
    </citation>
    <scope>NUCLEOTIDE SEQUENCE [LARGE SCALE GENOMIC DNA]</scope>
    <source>
        <strain evidence="7 8">MO1340</strain>
    </source>
</reference>
<dbReference type="Proteomes" id="UP000772812">
    <property type="component" value="Unassembled WGS sequence"/>
</dbReference>
<evidence type="ECO:0000256" key="3">
    <source>
        <dbReference type="ARBA" id="ARBA00022989"/>
    </source>
</evidence>
<comment type="subcellular location">
    <subcellularLocation>
        <location evidence="1">Endomembrane system</location>
        <topology evidence="1">Multi-pass membrane protein</topology>
    </subcellularLocation>
</comment>
<name>A0ABS1GH30_9AQUI</name>
<evidence type="ECO:0000259" key="6">
    <source>
        <dbReference type="Pfam" id="PF02915"/>
    </source>
</evidence>
<dbReference type="InterPro" id="IPR039376">
    <property type="entry name" value="Ferritin_CCC1_N"/>
</dbReference>
<keyword evidence="2 5" id="KW-0812">Transmembrane</keyword>
<dbReference type="InterPro" id="IPR012347">
    <property type="entry name" value="Ferritin-like"/>
</dbReference>
<feature type="transmembrane region" description="Helical" evidence="5">
    <location>
        <begin position="274"/>
        <end position="293"/>
    </location>
</feature>
<proteinExistence type="predicted"/>
<feature type="transmembrane region" description="Helical" evidence="5">
    <location>
        <begin position="148"/>
        <end position="171"/>
    </location>
</feature>
<dbReference type="InterPro" id="IPR009078">
    <property type="entry name" value="Ferritin-like_SF"/>
</dbReference>
<evidence type="ECO:0000313" key="8">
    <source>
        <dbReference type="Proteomes" id="UP000772812"/>
    </source>
</evidence>
<organism evidence="7 8">
    <name type="scientific">Persephonella atlantica</name>
    <dbReference type="NCBI Taxonomy" id="2699429"/>
    <lineage>
        <taxon>Bacteria</taxon>
        <taxon>Pseudomonadati</taxon>
        <taxon>Aquificota</taxon>
        <taxon>Aquificia</taxon>
        <taxon>Aquificales</taxon>
        <taxon>Hydrogenothermaceae</taxon>
        <taxon>Persephonella</taxon>
    </lineage>
</organism>
<dbReference type="Pfam" id="PF02915">
    <property type="entry name" value="Rubrerythrin"/>
    <property type="match status" value="1"/>
</dbReference>
<feature type="transmembrane region" description="Helical" evidence="5">
    <location>
        <begin position="177"/>
        <end position="200"/>
    </location>
</feature>
<dbReference type="SUPFAM" id="SSF47240">
    <property type="entry name" value="Ferritin-like"/>
    <property type="match status" value="1"/>
</dbReference>
<keyword evidence="3 5" id="KW-1133">Transmembrane helix</keyword>
<feature type="domain" description="Rubrerythrin diiron-binding" evidence="6">
    <location>
        <begin position="12"/>
        <end position="135"/>
    </location>
</feature>
<dbReference type="PANTHER" id="PTHR31851">
    <property type="entry name" value="FE(2+)/MN(2+) TRANSPORTER PCL1"/>
    <property type="match status" value="1"/>
</dbReference>
<dbReference type="InterPro" id="IPR003251">
    <property type="entry name" value="Rr_diiron-bd_dom"/>
</dbReference>
<gene>
    <name evidence="7" type="ORF">GWK41_03985</name>
</gene>
<dbReference type="EMBL" id="JAACYA010000001">
    <property type="protein sequence ID" value="MBK3332227.1"/>
    <property type="molecule type" value="Genomic_DNA"/>
</dbReference>
<evidence type="ECO:0000256" key="5">
    <source>
        <dbReference type="SAM" id="Phobius"/>
    </source>
</evidence>
<keyword evidence="8" id="KW-1185">Reference proteome</keyword>
<dbReference type="CDD" id="cd01044">
    <property type="entry name" value="Ferritin_CCC1_N"/>
    <property type="match status" value="1"/>
</dbReference>
<evidence type="ECO:0000256" key="2">
    <source>
        <dbReference type="ARBA" id="ARBA00022692"/>
    </source>
</evidence>
<feature type="transmembrane region" description="Helical" evidence="5">
    <location>
        <begin position="299"/>
        <end position="322"/>
    </location>
</feature>
<evidence type="ECO:0000313" key="7">
    <source>
        <dbReference type="EMBL" id="MBK3332227.1"/>
    </source>
</evidence>
<dbReference type="Pfam" id="PF01988">
    <property type="entry name" value="VIT1"/>
    <property type="match status" value="1"/>
</dbReference>
<evidence type="ECO:0000256" key="4">
    <source>
        <dbReference type="ARBA" id="ARBA00023136"/>
    </source>
</evidence>
<accession>A0ABS1GH30</accession>
<protein>
    <submittedName>
        <fullName evidence="7">Rubrerythrin family protein</fullName>
    </submittedName>
</protein>
<dbReference type="RefSeq" id="WP_200673610.1">
    <property type="nucleotide sequence ID" value="NZ_JAACYA010000001.1"/>
</dbReference>
<sequence>MDITDRALHFYQMEIGDYTTYLEISESIKDKKLSEKIKNIALMEKKHAQFWKEFLQKRGVTDLPAKKSAFKIRLMKFLSKIFNPIVVISFFELGESGAIKEYYRFLKTENLSEEEKEKLKNIILDEIEHETFFARQINEKGLSNIRDFVLGMNDGLVEILGAVAGLSAVYLTQPVVVGVSGLIVGVAGALSMGIGAFISVRSQRQVNQAQKEQMEIIFEVAPERAVQEYRERLIQSGVVEEIAEEISSKVGKNREAISKLLIEETEENEIRSGLFTGIAYLFGVFFPVIPFFFSPTSYVALPFSILFAGIALTFVAVIISVLSGISIKKKVLEMVISAFTAAGIAYGFGSLMQSIFGINI</sequence>
<dbReference type="InterPro" id="IPR008217">
    <property type="entry name" value="Ccc1_fam"/>
</dbReference>
<dbReference type="Gene3D" id="1.20.1260.10">
    <property type="match status" value="1"/>
</dbReference>
<comment type="caution">
    <text evidence="7">The sequence shown here is derived from an EMBL/GenBank/DDBJ whole genome shotgun (WGS) entry which is preliminary data.</text>
</comment>
<evidence type="ECO:0000256" key="1">
    <source>
        <dbReference type="ARBA" id="ARBA00004127"/>
    </source>
</evidence>